<evidence type="ECO:0000313" key="1">
    <source>
        <dbReference type="EMBL" id="JAD75692.1"/>
    </source>
</evidence>
<reference evidence="1" key="2">
    <citation type="journal article" date="2015" name="Data Brief">
        <title>Shoot transcriptome of the giant reed, Arundo donax.</title>
        <authorList>
            <person name="Barrero R.A."/>
            <person name="Guerrero F.D."/>
            <person name="Moolhuijzen P."/>
            <person name="Goolsby J.A."/>
            <person name="Tidwell J."/>
            <person name="Bellgard S.E."/>
            <person name="Bellgard M.I."/>
        </authorList>
    </citation>
    <scope>NUCLEOTIDE SEQUENCE</scope>
    <source>
        <tissue evidence="1">Shoot tissue taken approximately 20 cm above the soil surface</tissue>
    </source>
</reference>
<protein>
    <submittedName>
        <fullName evidence="1">Uncharacterized protein</fullName>
    </submittedName>
</protein>
<name>A0A0A9TGT5_ARUDO</name>
<reference evidence="1" key="1">
    <citation type="submission" date="2014-09" db="EMBL/GenBank/DDBJ databases">
        <authorList>
            <person name="Magalhaes I.L.F."/>
            <person name="Oliveira U."/>
            <person name="Santos F.R."/>
            <person name="Vidigal T.H.D.A."/>
            <person name="Brescovit A.D."/>
            <person name="Santos A.J."/>
        </authorList>
    </citation>
    <scope>NUCLEOTIDE SEQUENCE</scope>
    <source>
        <tissue evidence="1">Shoot tissue taken approximately 20 cm above the soil surface</tissue>
    </source>
</reference>
<sequence>MAQCLWRALQLKYSDFLQGQITTKNVTFSLFNTSGQIYLSIFSHGKSPFPPSSLVMCCSASIQHWPQLVSGLWSLLFPSSTPLEVRQWGLTDKQLQQWRKITRMLEKIKVLIGFLELVIEDGGTELPNSRKQANLNRLFHGNLAKWEA</sequence>
<dbReference type="EMBL" id="GBRH01222203">
    <property type="protein sequence ID" value="JAD75692.1"/>
    <property type="molecule type" value="Transcribed_RNA"/>
</dbReference>
<proteinExistence type="predicted"/>
<accession>A0A0A9TGT5</accession>
<dbReference type="AlphaFoldDB" id="A0A0A9TGT5"/>
<organism evidence="1">
    <name type="scientific">Arundo donax</name>
    <name type="common">Giant reed</name>
    <name type="synonym">Donax arundinaceus</name>
    <dbReference type="NCBI Taxonomy" id="35708"/>
    <lineage>
        <taxon>Eukaryota</taxon>
        <taxon>Viridiplantae</taxon>
        <taxon>Streptophyta</taxon>
        <taxon>Embryophyta</taxon>
        <taxon>Tracheophyta</taxon>
        <taxon>Spermatophyta</taxon>
        <taxon>Magnoliopsida</taxon>
        <taxon>Liliopsida</taxon>
        <taxon>Poales</taxon>
        <taxon>Poaceae</taxon>
        <taxon>PACMAD clade</taxon>
        <taxon>Arundinoideae</taxon>
        <taxon>Arundineae</taxon>
        <taxon>Arundo</taxon>
    </lineage>
</organism>